<dbReference type="RefSeq" id="WP_140886202.1">
    <property type="nucleotide sequence ID" value="NZ_RCZP01000035.1"/>
</dbReference>
<dbReference type="InterPro" id="IPR009725">
    <property type="entry name" value="3_dmu_93_MTrfase"/>
</dbReference>
<dbReference type="Pfam" id="PF06983">
    <property type="entry name" value="3-dmu-9_3-mt"/>
    <property type="match status" value="1"/>
</dbReference>
<evidence type="ECO:0000313" key="2">
    <source>
        <dbReference type="EMBL" id="TPG47303.1"/>
    </source>
</evidence>
<evidence type="ECO:0000313" key="3">
    <source>
        <dbReference type="Proteomes" id="UP000317078"/>
    </source>
</evidence>
<keyword evidence="3" id="KW-1185">Reference proteome</keyword>
<feature type="domain" description="PhnB-like" evidence="1">
    <location>
        <begin position="4"/>
        <end position="120"/>
    </location>
</feature>
<proteinExistence type="predicted"/>
<protein>
    <submittedName>
        <fullName evidence="2">VOC family protein</fullName>
    </submittedName>
</protein>
<comment type="caution">
    <text evidence="2">The sequence shown here is derived from an EMBL/GenBank/DDBJ whole genome shotgun (WGS) entry which is preliminary data.</text>
</comment>
<dbReference type="CDD" id="cd06588">
    <property type="entry name" value="PhnB_like"/>
    <property type="match status" value="1"/>
</dbReference>
<accession>A0A502FDE8</accession>
<reference evidence="2 3" key="1">
    <citation type="journal article" date="2019" name="Environ. Microbiol.">
        <title>Species interactions and distinct microbial communities in high Arctic permafrost affected cryosols are associated with the CH4 and CO2 gas fluxes.</title>
        <authorList>
            <person name="Altshuler I."/>
            <person name="Hamel J."/>
            <person name="Turney S."/>
            <person name="Magnuson E."/>
            <person name="Levesque R."/>
            <person name="Greer C."/>
            <person name="Whyte L.G."/>
        </authorList>
    </citation>
    <scope>NUCLEOTIDE SEQUENCE [LARGE SCALE GENOMIC DNA]</scope>
    <source>
        <strain evidence="2 3">S9.3B</strain>
    </source>
</reference>
<dbReference type="PIRSF" id="PIRSF021700">
    <property type="entry name" value="3_dmu_93_MTrfase"/>
    <property type="match status" value="1"/>
</dbReference>
<dbReference type="SUPFAM" id="SSF54593">
    <property type="entry name" value="Glyoxalase/Bleomycin resistance protein/Dihydroxybiphenyl dioxygenase"/>
    <property type="match status" value="1"/>
</dbReference>
<dbReference type="Proteomes" id="UP000317078">
    <property type="component" value="Unassembled WGS sequence"/>
</dbReference>
<dbReference type="InterPro" id="IPR028973">
    <property type="entry name" value="PhnB-like"/>
</dbReference>
<dbReference type="OrthoDB" id="9806473at2"/>
<sequence>MGGIATCLWLDGRAEEAAAFYVAAFRRAGRAAEAGPPLRQGAEGPGPEGAVLVATVTLDGHEVVLLNGGPAFPFSPAVSLTVTCEEQAAVDRFWEALSEGGETGRCGWLTDRFGLSWQVVPRVLPELLRHPDRARADRVMRAMMGMTRLDIAALEAA</sequence>
<name>A0A502FDE8_9PROT</name>
<dbReference type="PANTHER" id="PTHR33990:SF2">
    <property type="entry name" value="PHNB-LIKE DOMAIN-CONTAINING PROTEIN"/>
    <property type="match status" value="1"/>
</dbReference>
<dbReference type="Gene3D" id="3.10.180.10">
    <property type="entry name" value="2,3-Dihydroxybiphenyl 1,2-Dioxygenase, domain 1"/>
    <property type="match status" value="1"/>
</dbReference>
<dbReference type="InterPro" id="IPR029068">
    <property type="entry name" value="Glyas_Bleomycin-R_OHBP_Dase"/>
</dbReference>
<organism evidence="2 3">
    <name type="scientific">Muricoccus nepalensis</name>
    <dbReference type="NCBI Taxonomy" id="1854500"/>
    <lineage>
        <taxon>Bacteria</taxon>
        <taxon>Pseudomonadati</taxon>
        <taxon>Pseudomonadota</taxon>
        <taxon>Alphaproteobacteria</taxon>
        <taxon>Acetobacterales</taxon>
        <taxon>Roseomonadaceae</taxon>
        <taxon>Muricoccus</taxon>
    </lineage>
</organism>
<dbReference type="AlphaFoldDB" id="A0A502FDE8"/>
<evidence type="ECO:0000259" key="1">
    <source>
        <dbReference type="Pfam" id="PF06983"/>
    </source>
</evidence>
<dbReference type="EMBL" id="RCZP01000035">
    <property type="protein sequence ID" value="TPG47303.1"/>
    <property type="molecule type" value="Genomic_DNA"/>
</dbReference>
<dbReference type="PANTHER" id="PTHR33990">
    <property type="entry name" value="PROTEIN YJDN-RELATED"/>
    <property type="match status" value="1"/>
</dbReference>
<gene>
    <name evidence="2" type="ORF">EAH89_23660</name>
</gene>